<proteinExistence type="predicted"/>
<evidence type="ECO:0000313" key="1">
    <source>
        <dbReference type="EMBL" id="KAG6956831.1"/>
    </source>
</evidence>
<protein>
    <submittedName>
        <fullName evidence="1">Uncharacterized protein</fullName>
    </submittedName>
</protein>
<evidence type="ECO:0000313" key="2">
    <source>
        <dbReference type="Proteomes" id="UP000688947"/>
    </source>
</evidence>
<organism evidence="1 2">
    <name type="scientific">Phytophthora cactorum</name>
    <dbReference type="NCBI Taxonomy" id="29920"/>
    <lineage>
        <taxon>Eukaryota</taxon>
        <taxon>Sar</taxon>
        <taxon>Stramenopiles</taxon>
        <taxon>Oomycota</taxon>
        <taxon>Peronosporomycetes</taxon>
        <taxon>Peronosporales</taxon>
        <taxon>Peronosporaceae</taxon>
        <taxon>Phytophthora</taxon>
    </lineage>
</organism>
<sequence length="154" mass="17615">MSIARTATRSSIWEMVRAKFYQSQNRSIALIGMTRDNMLKDVNHVRAEEFGGSVYGHIEVSPWSQVLNDDGTASETNFLLFHYSYYDKTDKISKRLIGWGHPVLLYMLEDIGVCGWNVLMCTGPVQTVYCVHSVQSRDKRLLSLCLRTLYVEAI</sequence>
<reference evidence="1" key="1">
    <citation type="submission" date="2021-01" db="EMBL/GenBank/DDBJ databases">
        <title>Phytophthora aleatoria, a newly-described species from Pinus radiata is distinct from Phytophthora cactorum isolates based on comparative genomics.</title>
        <authorList>
            <person name="Mcdougal R."/>
            <person name="Panda P."/>
            <person name="Williams N."/>
            <person name="Studholme D.J."/>
        </authorList>
    </citation>
    <scope>NUCLEOTIDE SEQUENCE</scope>
    <source>
        <strain evidence="1">NZFS 3830</strain>
    </source>
</reference>
<dbReference type="EMBL" id="JAENGZ010000583">
    <property type="protein sequence ID" value="KAG6956831.1"/>
    <property type="molecule type" value="Genomic_DNA"/>
</dbReference>
<dbReference type="Proteomes" id="UP000688947">
    <property type="component" value="Unassembled WGS sequence"/>
</dbReference>
<accession>A0A8T1U962</accession>
<comment type="caution">
    <text evidence="1">The sequence shown here is derived from an EMBL/GenBank/DDBJ whole genome shotgun (WGS) entry which is preliminary data.</text>
</comment>
<name>A0A8T1U962_9STRA</name>
<gene>
    <name evidence="1" type="ORF">JG687_00010355</name>
</gene>
<dbReference type="AlphaFoldDB" id="A0A8T1U962"/>